<evidence type="ECO:0000256" key="6">
    <source>
        <dbReference type="ARBA" id="ARBA00022860"/>
    </source>
</evidence>
<dbReference type="InterPro" id="IPR013783">
    <property type="entry name" value="Ig-like_fold"/>
</dbReference>
<dbReference type="Pfam" id="PF03859">
    <property type="entry name" value="CG-1"/>
    <property type="match status" value="1"/>
</dbReference>
<evidence type="ECO:0000313" key="15">
    <source>
        <dbReference type="Proteomes" id="UP000447434"/>
    </source>
</evidence>
<dbReference type="SMART" id="SM00015">
    <property type="entry name" value="IQ"/>
    <property type="match status" value="3"/>
</dbReference>
<name>A0A6A4PM03_LUPAL</name>
<organism evidence="14 15">
    <name type="scientific">Lupinus albus</name>
    <name type="common">White lupine</name>
    <name type="synonym">Lupinus termis</name>
    <dbReference type="NCBI Taxonomy" id="3870"/>
    <lineage>
        <taxon>Eukaryota</taxon>
        <taxon>Viridiplantae</taxon>
        <taxon>Streptophyta</taxon>
        <taxon>Embryophyta</taxon>
        <taxon>Tracheophyta</taxon>
        <taxon>Spermatophyta</taxon>
        <taxon>Magnoliopsida</taxon>
        <taxon>eudicotyledons</taxon>
        <taxon>Gunneridae</taxon>
        <taxon>Pentapetalae</taxon>
        <taxon>rosids</taxon>
        <taxon>fabids</taxon>
        <taxon>Fabales</taxon>
        <taxon>Fabaceae</taxon>
        <taxon>Papilionoideae</taxon>
        <taxon>50 kb inversion clade</taxon>
        <taxon>genistoids sensu lato</taxon>
        <taxon>core genistoids</taxon>
        <taxon>Genisteae</taxon>
        <taxon>Lupinus</taxon>
    </lineage>
</organism>
<dbReference type="AlphaFoldDB" id="A0A6A4PM03"/>
<evidence type="ECO:0000256" key="11">
    <source>
        <dbReference type="ARBA" id="ARBA00023159"/>
    </source>
</evidence>
<dbReference type="GO" id="GO:0006950">
    <property type="term" value="P:response to stress"/>
    <property type="evidence" value="ECO:0007669"/>
    <property type="project" value="UniProtKB-ARBA"/>
</dbReference>
<reference evidence="15" key="1">
    <citation type="journal article" date="2020" name="Nat. Commun.">
        <title>Genome sequence of the cluster root forming white lupin.</title>
        <authorList>
            <person name="Hufnagel B."/>
            <person name="Marques A."/>
            <person name="Soriano A."/>
            <person name="Marques L."/>
            <person name="Divol F."/>
            <person name="Doumas P."/>
            <person name="Sallet E."/>
            <person name="Mancinotti D."/>
            <person name="Carrere S."/>
            <person name="Marande W."/>
            <person name="Arribat S."/>
            <person name="Keller J."/>
            <person name="Huneau C."/>
            <person name="Blein T."/>
            <person name="Aime D."/>
            <person name="Laguerre M."/>
            <person name="Taylor J."/>
            <person name="Schubert V."/>
            <person name="Nelson M."/>
            <person name="Geu-Flores F."/>
            <person name="Crespi M."/>
            <person name="Gallardo-Guerrero K."/>
            <person name="Delaux P.-M."/>
            <person name="Salse J."/>
            <person name="Berges H."/>
            <person name="Guyot R."/>
            <person name="Gouzy J."/>
            <person name="Peret B."/>
        </authorList>
    </citation>
    <scope>NUCLEOTIDE SEQUENCE [LARGE SCALE GENOMIC DNA]</scope>
    <source>
        <strain evidence="15">cv. Amiga</strain>
    </source>
</reference>
<keyword evidence="4" id="KW-0677">Repeat</keyword>
<comment type="similarity">
    <text evidence="3">Belongs to the CAMTA family.</text>
</comment>
<keyword evidence="5" id="KW-0106">Calcium</keyword>
<evidence type="ECO:0000256" key="3">
    <source>
        <dbReference type="ARBA" id="ARBA00008267"/>
    </source>
</evidence>
<keyword evidence="6" id="KW-0112">Calmodulin-binding</keyword>
<dbReference type="Pfam" id="PF00612">
    <property type="entry name" value="IQ"/>
    <property type="match status" value="1"/>
</dbReference>
<proteinExistence type="inferred from homology"/>
<keyword evidence="7" id="KW-0346">Stress response</keyword>
<dbReference type="FunFam" id="1.25.40.20:FF:000150">
    <property type="entry name" value="calmodulin-binding transcription activator 5"/>
    <property type="match status" value="1"/>
</dbReference>
<evidence type="ECO:0000256" key="12">
    <source>
        <dbReference type="ARBA" id="ARBA00023163"/>
    </source>
</evidence>
<dbReference type="InterPro" id="IPR005559">
    <property type="entry name" value="CG-1_dom"/>
</dbReference>
<sequence length="921" mass="104502">MMMTNNLAGQLMGSELHGFHTMQELDVGSIMEEARTRWLRPNEIHAILCNHKYFTIHVKPVNLLKSGTIVLFDRKKLRNFRKDGHNWKKKKDGKTIKEAHEHLKVGNEERIHVYYAHGQDNPGFVRRCYWLLDKSVEHIVLVHYRETQEVQGSPVTPVNSNSSSSDPVAPWIKSEEIDSGTNTSYASEINHSSAVKSHELRLHEINTLEWDDLVLANDLNTSTVPNEGKVQNFDQQNQTLLNNSFNNVASNRSAEVPSLDNLTQPIAGSNSVPNNFSESVNIQTMDNQVNPNEHRNDPVSASGVGSFNNFVNDKLQSQDSFGMWVNIMSDSPCSADDSALESSISSVHDSYSSLVVNNHLSSLPEHVFNLTDVSPAWVSSTEKSKVLLTGFFHKDYQHLSMSNLMCVCGDASVPAEIVQVGVYRCWVSPHSPGFVNLYLSFDGHKPISQVVNFEYRTTVLHDPAVSMEQKDNWDEFQLQMKLAHLLFAKQKILDVFSSNVSPNALKEARQFTFKTSYISNSWQYLMKSTKDNKIPFSQAKDALFGIALKNRLKDWLLERIVLGCKTTEFDAQGQSVIHLCAILEYTWAVSLFSWAGLSLDFRDKFGWTALHWAAYYGREKMVATLLSAGAKPNLVTDPTPQNPGGCTAADIAYMKGYDGLAAYLSEKSLVEQFNDMSVAGNIRGSLETSTTESVGYENLAEDQPYLKDTLAAYRTAAEAAAHIQAAFREHSLKLQTEAVGLCSPEGEARTIVAAMKIQHAFRNFETRKIMAAAARIQHTYRTWKTRKEFLNMRRQAIKIQAAFRCFKLRKHYRKILWSVGVVEKAVLRWRLKRRGFRGLQVNPVEATGDQKQESDFEEDFFRTGRKQASERVERCVVRVQAMFRSKKAQEEYRRMKLALKQAKLEREYEELLNTEVEMQCK</sequence>
<keyword evidence="15" id="KW-1185">Reference proteome</keyword>
<dbReference type="CDD" id="cd23767">
    <property type="entry name" value="IQCD"/>
    <property type="match status" value="1"/>
</dbReference>
<keyword evidence="12" id="KW-0804">Transcription</keyword>
<dbReference type="GO" id="GO:0003690">
    <property type="term" value="F:double-stranded DNA binding"/>
    <property type="evidence" value="ECO:0007669"/>
    <property type="project" value="TreeGrafter"/>
</dbReference>
<dbReference type="FunFam" id="2.60.40.10:FF:001656">
    <property type="entry name" value="Calmodulin-binding transcription activator 5"/>
    <property type="match status" value="1"/>
</dbReference>
<keyword evidence="10" id="KW-0238">DNA-binding</keyword>
<evidence type="ECO:0000256" key="9">
    <source>
        <dbReference type="ARBA" id="ARBA00023054"/>
    </source>
</evidence>
<dbReference type="InterPro" id="IPR014756">
    <property type="entry name" value="Ig_E-set"/>
</dbReference>
<dbReference type="SUPFAM" id="SSF81296">
    <property type="entry name" value="E set domains"/>
    <property type="match status" value="1"/>
</dbReference>
<comment type="subcellular location">
    <subcellularLocation>
        <location evidence="2">Cell membrane</location>
        <topology evidence="2">Peripheral membrane protein</topology>
        <orientation evidence="2">Cytoplasmic side</orientation>
    </subcellularLocation>
    <subcellularLocation>
        <location evidence="1">Nucleus</location>
    </subcellularLocation>
</comment>
<dbReference type="InterPro" id="IPR036770">
    <property type="entry name" value="Ankyrin_rpt-contain_sf"/>
</dbReference>
<dbReference type="SMART" id="SM00248">
    <property type="entry name" value="ANK"/>
    <property type="match status" value="2"/>
</dbReference>
<dbReference type="SUPFAM" id="SSF48403">
    <property type="entry name" value="Ankyrin repeat"/>
    <property type="match status" value="1"/>
</dbReference>
<dbReference type="Gene3D" id="1.20.5.190">
    <property type="match status" value="1"/>
</dbReference>
<protein>
    <submittedName>
        <fullName evidence="14">Putative transcription factor CG1-CAMTA family</fullName>
    </submittedName>
</protein>
<evidence type="ECO:0000256" key="2">
    <source>
        <dbReference type="ARBA" id="ARBA00004413"/>
    </source>
</evidence>
<dbReference type="GO" id="GO:0005516">
    <property type="term" value="F:calmodulin binding"/>
    <property type="evidence" value="ECO:0007669"/>
    <property type="project" value="UniProtKB-KW"/>
</dbReference>
<evidence type="ECO:0000256" key="13">
    <source>
        <dbReference type="ARBA" id="ARBA00023242"/>
    </source>
</evidence>
<evidence type="ECO:0000256" key="10">
    <source>
        <dbReference type="ARBA" id="ARBA00023125"/>
    </source>
</evidence>
<dbReference type="Gene3D" id="1.25.40.20">
    <property type="entry name" value="Ankyrin repeat-containing domain"/>
    <property type="match status" value="1"/>
</dbReference>
<dbReference type="InterPro" id="IPR002110">
    <property type="entry name" value="Ankyrin_rpt"/>
</dbReference>
<dbReference type="EMBL" id="WOCE01000012">
    <property type="protein sequence ID" value="KAE9602567.1"/>
    <property type="molecule type" value="Genomic_DNA"/>
</dbReference>
<dbReference type="GO" id="GO:0005886">
    <property type="term" value="C:plasma membrane"/>
    <property type="evidence" value="ECO:0007669"/>
    <property type="project" value="UniProtKB-SubCell"/>
</dbReference>
<dbReference type="GO" id="GO:0005634">
    <property type="term" value="C:nucleus"/>
    <property type="evidence" value="ECO:0007669"/>
    <property type="project" value="UniProtKB-SubCell"/>
</dbReference>
<dbReference type="GO" id="GO:0006357">
    <property type="term" value="P:regulation of transcription by RNA polymerase II"/>
    <property type="evidence" value="ECO:0007669"/>
    <property type="project" value="TreeGrafter"/>
</dbReference>
<dbReference type="InterPro" id="IPR000048">
    <property type="entry name" value="IQ_motif_EF-hand-BS"/>
</dbReference>
<evidence type="ECO:0000256" key="7">
    <source>
        <dbReference type="ARBA" id="ARBA00023016"/>
    </source>
</evidence>
<evidence type="ECO:0000256" key="5">
    <source>
        <dbReference type="ARBA" id="ARBA00022837"/>
    </source>
</evidence>
<dbReference type="PANTHER" id="PTHR23335:SF22">
    <property type="entry name" value="CALMODULIN-BINDING TRANSCRIPTION ACTIVATOR"/>
    <property type="match status" value="1"/>
</dbReference>
<dbReference type="Proteomes" id="UP000447434">
    <property type="component" value="Chromosome 12"/>
</dbReference>
<dbReference type="PANTHER" id="PTHR23335">
    <property type="entry name" value="CALMODULIN-BINDING TRANSCRIPTION ACTIVATOR CAMTA"/>
    <property type="match status" value="1"/>
</dbReference>
<dbReference type="PROSITE" id="PS51437">
    <property type="entry name" value="CG_1"/>
    <property type="match status" value="1"/>
</dbReference>
<evidence type="ECO:0000256" key="4">
    <source>
        <dbReference type="ARBA" id="ARBA00022737"/>
    </source>
</evidence>
<evidence type="ECO:0000313" key="14">
    <source>
        <dbReference type="EMBL" id="KAE9602567.1"/>
    </source>
</evidence>
<accession>A0A6A4PM03</accession>
<dbReference type="PROSITE" id="PS50297">
    <property type="entry name" value="ANK_REP_REGION"/>
    <property type="match status" value="1"/>
</dbReference>
<dbReference type="Pfam" id="PF12796">
    <property type="entry name" value="Ank_2"/>
    <property type="match status" value="1"/>
</dbReference>
<dbReference type="OrthoDB" id="407555at2759"/>
<keyword evidence="9" id="KW-0175">Coiled coil</keyword>
<keyword evidence="13" id="KW-0539">Nucleus</keyword>
<evidence type="ECO:0000256" key="1">
    <source>
        <dbReference type="ARBA" id="ARBA00004123"/>
    </source>
</evidence>
<keyword evidence="11" id="KW-0010">Activator</keyword>
<comment type="caution">
    <text evidence="14">The sequence shown here is derived from an EMBL/GenBank/DDBJ whole genome shotgun (WGS) entry which is preliminary data.</text>
</comment>
<dbReference type="PROSITE" id="PS50088">
    <property type="entry name" value="ANK_REPEAT"/>
    <property type="match status" value="1"/>
</dbReference>
<gene>
    <name evidence="14" type="ORF">Lalb_Chr12g0200951</name>
</gene>
<dbReference type="GO" id="GO:0003712">
    <property type="term" value="F:transcription coregulator activity"/>
    <property type="evidence" value="ECO:0007669"/>
    <property type="project" value="TreeGrafter"/>
</dbReference>
<dbReference type="PROSITE" id="PS50096">
    <property type="entry name" value="IQ"/>
    <property type="match status" value="3"/>
</dbReference>
<keyword evidence="8" id="KW-0040">ANK repeat</keyword>
<dbReference type="SMART" id="SM01076">
    <property type="entry name" value="CG-1"/>
    <property type="match status" value="1"/>
</dbReference>
<dbReference type="Gene3D" id="2.60.40.10">
    <property type="entry name" value="Immunoglobulins"/>
    <property type="match status" value="1"/>
</dbReference>
<evidence type="ECO:0000256" key="8">
    <source>
        <dbReference type="ARBA" id="ARBA00023043"/>
    </source>
</evidence>